<evidence type="ECO:0000313" key="2">
    <source>
        <dbReference type="Proteomes" id="UP000199648"/>
    </source>
</evidence>
<gene>
    <name evidence="1" type="ORF">SAMN03097708_01531</name>
</gene>
<organism evidence="1 2">
    <name type="scientific">Thiohalomonas denitrificans</name>
    <dbReference type="NCBI Taxonomy" id="415747"/>
    <lineage>
        <taxon>Bacteria</taxon>
        <taxon>Pseudomonadati</taxon>
        <taxon>Pseudomonadota</taxon>
        <taxon>Gammaproteobacteria</taxon>
        <taxon>Thiohalomonadales</taxon>
        <taxon>Thiohalomonadaceae</taxon>
        <taxon>Thiohalomonas</taxon>
    </lineage>
</organism>
<sequence length="143" mass="16137">MGHLVHVAKAARLLNVNRGKLQDLIRSGELQTFGGKLDLEELEARFPELAIDRSPIIERLELIRASAFSRRVTETVAPERDQLTSQLKKCNTARSVAEGRADKYEKLLKDVAQHLSELQNSKDAGKCEMAADLSRWLLARMNR</sequence>
<reference evidence="1 2" key="1">
    <citation type="submission" date="2016-10" db="EMBL/GenBank/DDBJ databases">
        <authorList>
            <person name="de Groot N.N."/>
        </authorList>
    </citation>
    <scope>NUCLEOTIDE SEQUENCE [LARGE SCALE GENOMIC DNA]</scope>
    <source>
        <strain evidence="1 2">HLD2</strain>
    </source>
</reference>
<proteinExistence type="predicted"/>
<dbReference type="RefSeq" id="WP_092994873.1">
    <property type="nucleotide sequence ID" value="NZ_FMWD01000004.1"/>
</dbReference>
<evidence type="ECO:0000313" key="1">
    <source>
        <dbReference type="EMBL" id="SCZ57879.1"/>
    </source>
</evidence>
<dbReference type="OrthoDB" id="5796706at2"/>
<protein>
    <submittedName>
        <fullName evidence="1">CDP-4-dehydro-6-deoxyglucose reductase</fullName>
    </submittedName>
</protein>
<dbReference type="Proteomes" id="UP000199648">
    <property type="component" value="Unassembled WGS sequence"/>
</dbReference>
<accession>A0A1G5Q9D0</accession>
<dbReference type="EMBL" id="FMWD01000004">
    <property type="protein sequence ID" value="SCZ57879.1"/>
    <property type="molecule type" value="Genomic_DNA"/>
</dbReference>
<dbReference type="AlphaFoldDB" id="A0A1G5Q9D0"/>
<keyword evidence="2" id="KW-1185">Reference proteome</keyword>
<name>A0A1G5Q9D0_9GAMM</name>